<reference evidence="2" key="1">
    <citation type="journal article" date="2015" name="Nature">
        <title>Complex archaea that bridge the gap between prokaryotes and eukaryotes.</title>
        <authorList>
            <person name="Spang A."/>
            <person name="Saw J.H."/>
            <person name="Jorgensen S.L."/>
            <person name="Zaremba-Niedzwiedzka K."/>
            <person name="Martijn J."/>
            <person name="Lind A.E."/>
            <person name="van Eijk R."/>
            <person name="Schleper C."/>
            <person name="Guy L."/>
            <person name="Ettema T.J."/>
        </authorList>
    </citation>
    <scope>NUCLEOTIDE SEQUENCE</scope>
</reference>
<gene>
    <name evidence="2" type="ORF">LCGC14_1071840</name>
</gene>
<dbReference type="AlphaFoldDB" id="A0A0F9MMZ7"/>
<feature type="compositionally biased region" description="Polar residues" evidence="1">
    <location>
        <begin position="8"/>
        <end position="20"/>
    </location>
</feature>
<evidence type="ECO:0000256" key="1">
    <source>
        <dbReference type="SAM" id="MobiDB-lite"/>
    </source>
</evidence>
<dbReference type="EMBL" id="LAZR01004620">
    <property type="protein sequence ID" value="KKN06994.1"/>
    <property type="molecule type" value="Genomic_DNA"/>
</dbReference>
<accession>A0A0F9MMZ7</accession>
<organism evidence="2">
    <name type="scientific">marine sediment metagenome</name>
    <dbReference type="NCBI Taxonomy" id="412755"/>
    <lineage>
        <taxon>unclassified sequences</taxon>
        <taxon>metagenomes</taxon>
        <taxon>ecological metagenomes</taxon>
    </lineage>
</organism>
<sequence>MEKENEPQSHISYNLRESSGSSEGARLYIITTISTGKTEVVLEKTIKKRFPIQKFNDVKLMYERLNGGGGRRVITIEDLIKLSR</sequence>
<proteinExistence type="predicted"/>
<comment type="caution">
    <text evidence="2">The sequence shown here is derived from an EMBL/GenBank/DDBJ whole genome shotgun (WGS) entry which is preliminary data.</text>
</comment>
<protein>
    <submittedName>
        <fullName evidence="2">Uncharacterized protein</fullName>
    </submittedName>
</protein>
<name>A0A0F9MMZ7_9ZZZZ</name>
<feature type="region of interest" description="Disordered" evidence="1">
    <location>
        <begin position="1"/>
        <end position="20"/>
    </location>
</feature>
<evidence type="ECO:0000313" key="2">
    <source>
        <dbReference type="EMBL" id="KKN06994.1"/>
    </source>
</evidence>